<dbReference type="Gene3D" id="3.90.1580.10">
    <property type="entry name" value="paralog of FGE (formylglycine-generating enzyme)"/>
    <property type="match status" value="1"/>
</dbReference>
<organism evidence="2">
    <name type="scientific">marine sediment metagenome</name>
    <dbReference type="NCBI Taxonomy" id="412755"/>
    <lineage>
        <taxon>unclassified sequences</taxon>
        <taxon>metagenomes</taxon>
        <taxon>ecological metagenomes</taxon>
    </lineage>
</organism>
<dbReference type="InterPro" id="IPR042095">
    <property type="entry name" value="SUMF_sf"/>
</dbReference>
<dbReference type="SUPFAM" id="SSF56436">
    <property type="entry name" value="C-type lectin-like"/>
    <property type="match status" value="1"/>
</dbReference>
<name>X1LQ96_9ZZZZ</name>
<feature type="non-terminal residue" evidence="2">
    <location>
        <position position="188"/>
    </location>
</feature>
<accession>X1LQ96</accession>
<dbReference type="EMBL" id="BARV01009832">
    <property type="protein sequence ID" value="GAI04555.1"/>
    <property type="molecule type" value="Genomic_DNA"/>
</dbReference>
<comment type="caution">
    <text evidence="2">The sequence shown here is derived from an EMBL/GenBank/DDBJ whole genome shotgun (WGS) entry which is preliminary data.</text>
</comment>
<dbReference type="InterPro" id="IPR005532">
    <property type="entry name" value="SUMF_dom"/>
</dbReference>
<evidence type="ECO:0000259" key="1">
    <source>
        <dbReference type="Pfam" id="PF03781"/>
    </source>
</evidence>
<sequence>MQSSKFLKITTLFVILLGILYLVINATQPTNQQEELSKVDLSKLPKTLQEIKKMVLVPSGAFYMDETPVTYADFQKYINAEGTKPKYWDYETYNQPEHPVTGINWYHAIDYCNWRSKIEGLSPVYKLTDKLDAWGYSLWELDDSANGYRLPTEAEFEYAARGDLEQKQFPWGDEFNSSLANYDDERGV</sequence>
<proteinExistence type="predicted"/>
<dbReference type="GO" id="GO:0120147">
    <property type="term" value="F:formylglycine-generating oxidase activity"/>
    <property type="evidence" value="ECO:0007669"/>
    <property type="project" value="TreeGrafter"/>
</dbReference>
<dbReference type="Pfam" id="PF03781">
    <property type="entry name" value="FGE-sulfatase"/>
    <property type="match status" value="1"/>
</dbReference>
<dbReference type="PANTHER" id="PTHR23150">
    <property type="entry name" value="SULFATASE MODIFYING FACTOR 1, 2"/>
    <property type="match status" value="1"/>
</dbReference>
<feature type="domain" description="Sulfatase-modifying factor enzyme-like" evidence="1">
    <location>
        <begin position="60"/>
        <end position="177"/>
    </location>
</feature>
<dbReference type="PANTHER" id="PTHR23150:SF19">
    <property type="entry name" value="FORMYLGLYCINE-GENERATING ENZYME"/>
    <property type="match status" value="1"/>
</dbReference>
<dbReference type="InterPro" id="IPR016187">
    <property type="entry name" value="CTDL_fold"/>
</dbReference>
<dbReference type="AlphaFoldDB" id="X1LQ96"/>
<gene>
    <name evidence="2" type="ORF">S06H3_19244</name>
</gene>
<protein>
    <recommendedName>
        <fullName evidence="1">Sulfatase-modifying factor enzyme-like domain-containing protein</fullName>
    </recommendedName>
</protein>
<evidence type="ECO:0000313" key="2">
    <source>
        <dbReference type="EMBL" id="GAI04555.1"/>
    </source>
</evidence>
<dbReference type="InterPro" id="IPR051043">
    <property type="entry name" value="Sulfatase_Mod_Factor_Kinase"/>
</dbReference>
<reference evidence="2" key="1">
    <citation type="journal article" date="2014" name="Front. Microbiol.">
        <title>High frequency of phylogenetically diverse reductive dehalogenase-homologous genes in deep subseafloor sedimentary metagenomes.</title>
        <authorList>
            <person name="Kawai M."/>
            <person name="Futagami T."/>
            <person name="Toyoda A."/>
            <person name="Takaki Y."/>
            <person name="Nishi S."/>
            <person name="Hori S."/>
            <person name="Arai W."/>
            <person name="Tsubouchi T."/>
            <person name="Morono Y."/>
            <person name="Uchiyama I."/>
            <person name="Ito T."/>
            <person name="Fujiyama A."/>
            <person name="Inagaki F."/>
            <person name="Takami H."/>
        </authorList>
    </citation>
    <scope>NUCLEOTIDE SEQUENCE</scope>
    <source>
        <strain evidence="2">Expedition CK06-06</strain>
    </source>
</reference>